<dbReference type="PROSITE" id="PS50090">
    <property type="entry name" value="MYB_LIKE"/>
    <property type="match status" value="1"/>
</dbReference>
<dbReference type="InterPro" id="IPR001005">
    <property type="entry name" value="SANT/Myb"/>
</dbReference>
<gene>
    <name evidence="10" type="ORF">BD289DRAFT_486221</name>
</gene>
<dbReference type="GO" id="GO:0045893">
    <property type="term" value="P:positive regulation of DNA-templated transcription"/>
    <property type="evidence" value="ECO:0007669"/>
    <property type="project" value="TreeGrafter"/>
</dbReference>
<evidence type="ECO:0000259" key="9">
    <source>
        <dbReference type="PROSITE" id="PS51293"/>
    </source>
</evidence>
<keyword evidence="1" id="KW-0805">Transcription regulation</keyword>
<keyword evidence="4" id="KW-0539">Nucleus</keyword>
<keyword evidence="2" id="KW-0238">DNA-binding</keyword>
<dbReference type="InterPro" id="IPR032451">
    <property type="entry name" value="SMARCC_C"/>
</dbReference>
<dbReference type="GO" id="GO:0003677">
    <property type="term" value="F:DNA binding"/>
    <property type="evidence" value="ECO:0007669"/>
    <property type="project" value="UniProtKB-KW"/>
</dbReference>
<dbReference type="SUPFAM" id="SSF46689">
    <property type="entry name" value="Homeodomain-like"/>
    <property type="match status" value="2"/>
</dbReference>
<dbReference type="FunFam" id="1.10.10.10:FF:000020">
    <property type="entry name" value="SWI/SNF complex subunit SMARCC2 isoform c"/>
    <property type="match status" value="1"/>
</dbReference>
<keyword evidence="3" id="KW-0804">Transcription</keyword>
<dbReference type="Gene3D" id="1.10.10.60">
    <property type="entry name" value="Homeodomain-like"/>
    <property type="match status" value="1"/>
</dbReference>
<feature type="region of interest" description="Disordered" evidence="6">
    <location>
        <begin position="297"/>
        <end position="321"/>
    </location>
</feature>
<dbReference type="PROSITE" id="PS51293">
    <property type="entry name" value="SANT"/>
    <property type="match status" value="1"/>
</dbReference>
<evidence type="ECO:0000256" key="2">
    <source>
        <dbReference type="ARBA" id="ARBA00023125"/>
    </source>
</evidence>
<feature type="domain" description="Myb-like" evidence="7">
    <location>
        <begin position="397"/>
        <end position="443"/>
    </location>
</feature>
<dbReference type="Proteomes" id="UP000241462">
    <property type="component" value="Unassembled WGS sequence"/>
</dbReference>
<dbReference type="InterPro" id="IPR009057">
    <property type="entry name" value="Homeodomain-like_sf"/>
</dbReference>
<evidence type="ECO:0000313" key="11">
    <source>
        <dbReference type="Proteomes" id="UP000241462"/>
    </source>
</evidence>
<dbReference type="GO" id="GO:0016514">
    <property type="term" value="C:SWI/SNF complex"/>
    <property type="evidence" value="ECO:0007669"/>
    <property type="project" value="TreeGrafter"/>
</dbReference>
<dbReference type="Pfam" id="PF16495">
    <property type="entry name" value="SWIRM-assoc_1"/>
    <property type="match status" value="1"/>
</dbReference>
<evidence type="ECO:0000256" key="3">
    <source>
        <dbReference type="ARBA" id="ARBA00023163"/>
    </source>
</evidence>
<dbReference type="FunCoup" id="A0A2T2ZVU7">
    <property type="interactions" value="424"/>
</dbReference>
<dbReference type="Pfam" id="PF00249">
    <property type="entry name" value="Myb_DNA-binding"/>
    <property type="match status" value="1"/>
</dbReference>
<evidence type="ECO:0000256" key="5">
    <source>
        <dbReference type="SAM" id="Coils"/>
    </source>
</evidence>
<dbReference type="InterPro" id="IPR036388">
    <property type="entry name" value="WH-like_DNA-bd_sf"/>
</dbReference>
<dbReference type="AlphaFoldDB" id="A0A2T2ZVU7"/>
<keyword evidence="5" id="KW-0175">Coiled coil</keyword>
<organism evidence="10 11">
    <name type="scientific">Coniella lustricola</name>
    <dbReference type="NCBI Taxonomy" id="2025994"/>
    <lineage>
        <taxon>Eukaryota</taxon>
        <taxon>Fungi</taxon>
        <taxon>Dikarya</taxon>
        <taxon>Ascomycota</taxon>
        <taxon>Pezizomycotina</taxon>
        <taxon>Sordariomycetes</taxon>
        <taxon>Sordariomycetidae</taxon>
        <taxon>Diaporthales</taxon>
        <taxon>Schizoparmaceae</taxon>
        <taxon>Coniella</taxon>
    </lineage>
</organism>
<evidence type="ECO:0000256" key="4">
    <source>
        <dbReference type="ARBA" id="ARBA00023242"/>
    </source>
</evidence>
<evidence type="ECO:0000256" key="6">
    <source>
        <dbReference type="SAM" id="MobiDB-lite"/>
    </source>
</evidence>
<dbReference type="InterPro" id="IPR017884">
    <property type="entry name" value="SANT_dom"/>
</dbReference>
<dbReference type="PANTHER" id="PTHR12802:SF41">
    <property type="entry name" value="BRAHMA ASSOCIATED PROTEIN 155 KDA"/>
    <property type="match status" value="1"/>
</dbReference>
<keyword evidence="11" id="KW-1185">Reference proteome</keyword>
<dbReference type="GO" id="GO:0042393">
    <property type="term" value="F:histone binding"/>
    <property type="evidence" value="ECO:0007669"/>
    <property type="project" value="TreeGrafter"/>
</dbReference>
<dbReference type="EMBL" id="KZ678625">
    <property type="protein sequence ID" value="PSR78018.1"/>
    <property type="molecule type" value="Genomic_DNA"/>
</dbReference>
<proteinExistence type="predicted"/>
<sequence length="693" mass="74959">MEEDSVSYSTPANGASPGSNPVPAQPPQSDANTGGEDVQMGETSSTTDAAIKQDSATPAPGPSTDSILDAPEGPAPESTAAQDEEMADAEGEPKPEAPKEGEVAGDANAGKTKEAIENAAREHLISQTHSIVLPSYSTWFDMNNVHPTEVKALPEFFNHRNRSKTRAVYKDYRDFMINTYRLNPAEYLTVTACRRNLAGDVCAIMRVHSFLEQWGLINYQVDPDHRPAPVGPPFTGHFKIICDTPRGLQPWQPAADPLLVKGKPHPDTDAKAQATPVPKSELNLELGRNIYEANAKGAKLNKTESKTNGDGPQTNGVSGASAEDVTKAPVAKVNCQTCGIDCTRIYYHNTYVDPASTNNKSNDICPSCFVDGRFPSNQPNSNFTRMENPTYTATLDRDAPWTDAELLRLLEGLERFDDNWQEIADHVGTRTKEECVLQFLQLDIEDKYLEAEAPTGLAMLGSAGGQLPFSQADNPVMTVVAFLASLADPASAAVAAGKSAEELRQNLRGKLESSGAVEAQSNGKGKGKEAEGGESMEIDIRQETTTTTTTTTKTTTTALANIPLATIGARADGLASHEEREMTRLVSAAVNITLQKMEQKMKYFNEMEAILQEERRELERGRQQLFLDRLAFKKRVRRVQDEFKAAAAVGGEQGARAAMDISMDGDRLNLQPTLAAGGIQPLSSAGQIKSYEA</sequence>
<feature type="region of interest" description="Disordered" evidence="6">
    <location>
        <begin position="510"/>
        <end position="536"/>
    </location>
</feature>
<dbReference type="SMART" id="SM00717">
    <property type="entry name" value="SANT"/>
    <property type="match status" value="1"/>
</dbReference>
<dbReference type="InterPro" id="IPR007526">
    <property type="entry name" value="SWIRM"/>
</dbReference>
<evidence type="ECO:0000259" key="7">
    <source>
        <dbReference type="PROSITE" id="PS50090"/>
    </source>
</evidence>
<protein>
    <submittedName>
        <fullName evidence="10">SWI/SNF complex-like protein</fullName>
    </submittedName>
</protein>
<dbReference type="Gene3D" id="1.10.10.10">
    <property type="entry name" value="Winged helix-like DNA-binding domain superfamily/Winged helix DNA-binding domain"/>
    <property type="match status" value="1"/>
</dbReference>
<dbReference type="PANTHER" id="PTHR12802">
    <property type="entry name" value="SWI/SNF COMPLEX-RELATED"/>
    <property type="match status" value="1"/>
</dbReference>
<feature type="compositionally biased region" description="Basic and acidic residues" evidence="6">
    <location>
        <begin position="91"/>
        <end position="102"/>
    </location>
</feature>
<dbReference type="OrthoDB" id="118550at2759"/>
<dbReference type="GO" id="GO:0006338">
    <property type="term" value="P:chromatin remodeling"/>
    <property type="evidence" value="ECO:0007669"/>
    <property type="project" value="UniProtKB-ARBA"/>
</dbReference>
<evidence type="ECO:0000313" key="10">
    <source>
        <dbReference type="EMBL" id="PSR78018.1"/>
    </source>
</evidence>
<name>A0A2T2ZVU7_9PEZI</name>
<feature type="coiled-coil region" evidence="5">
    <location>
        <begin position="594"/>
        <end position="624"/>
    </location>
</feature>
<evidence type="ECO:0000256" key="1">
    <source>
        <dbReference type="ARBA" id="ARBA00023015"/>
    </source>
</evidence>
<dbReference type="InParanoid" id="A0A2T2ZVU7"/>
<feature type="compositionally biased region" description="Polar residues" evidence="6">
    <location>
        <begin position="308"/>
        <end position="318"/>
    </location>
</feature>
<feature type="compositionally biased region" description="Polar residues" evidence="6">
    <location>
        <begin position="1"/>
        <end position="19"/>
    </location>
</feature>
<reference evidence="10 11" key="1">
    <citation type="journal article" date="2018" name="Mycol. Prog.">
        <title>Coniella lustricola, a new species from submerged detritus.</title>
        <authorList>
            <person name="Raudabaugh D.B."/>
            <person name="Iturriaga T."/>
            <person name="Carver A."/>
            <person name="Mondo S."/>
            <person name="Pangilinan J."/>
            <person name="Lipzen A."/>
            <person name="He G."/>
            <person name="Amirebrahimi M."/>
            <person name="Grigoriev I.V."/>
            <person name="Miller A.N."/>
        </authorList>
    </citation>
    <scope>NUCLEOTIDE SEQUENCE [LARGE SCALE GENOMIC DNA]</scope>
    <source>
        <strain evidence="10 11">B22-T-1</strain>
    </source>
</reference>
<accession>A0A2T2ZVU7</accession>
<dbReference type="Pfam" id="PF04433">
    <property type="entry name" value="SWIRM"/>
    <property type="match status" value="1"/>
</dbReference>
<feature type="region of interest" description="Disordered" evidence="6">
    <location>
        <begin position="1"/>
        <end position="108"/>
    </location>
</feature>
<dbReference type="PROSITE" id="PS50934">
    <property type="entry name" value="SWIRM"/>
    <property type="match status" value="1"/>
</dbReference>
<dbReference type="FunFam" id="1.10.10.60:FF:000014">
    <property type="entry name" value="SWI/SNF complex subunit SMARCC2 isoform C"/>
    <property type="match status" value="1"/>
</dbReference>
<feature type="domain" description="SANT" evidence="9">
    <location>
        <begin position="396"/>
        <end position="447"/>
    </location>
</feature>
<evidence type="ECO:0000259" key="8">
    <source>
        <dbReference type="PROSITE" id="PS50934"/>
    </source>
</evidence>
<dbReference type="CDD" id="cd00167">
    <property type="entry name" value="SANT"/>
    <property type="match status" value="1"/>
</dbReference>
<feature type="domain" description="SWIRM" evidence="8">
    <location>
        <begin position="131"/>
        <end position="228"/>
    </location>
</feature>
<dbReference type="STRING" id="2025994.A0A2T2ZVU7"/>